<name>A0ABX9M5I3_9LEPT</name>
<comment type="caution">
    <text evidence="1">The sequence shown here is derived from an EMBL/GenBank/DDBJ whole genome shotgun (WGS) entry which is preliminary data.</text>
</comment>
<gene>
    <name evidence="1" type="ORF">DLM77_07990</name>
</gene>
<evidence type="ECO:0000313" key="2">
    <source>
        <dbReference type="Proteomes" id="UP000285569"/>
    </source>
</evidence>
<sequence>MVAEEEMFRNAVENLDRVNPNVRIVEEGPGIVAVSMFDSYNAARILSPKFRERLVQRLGNDFEFAFPKRDFLICWSRLLSEAVKDRSVKRMDSDYRSASYPISPEIFIGAIEDIKAR</sequence>
<dbReference type="Proteomes" id="UP000285569">
    <property type="component" value="Unassembled WGS sequence"/>
</dbReference>
<dbReference type="EMBL" id="QHCR01000003">
    <property type="protein sequence ID" value="RHX80809.1"/>
    <property type="molecule type" value="Genomic_DNA"/>
</dbReference>
<evidence type="ECO:0000313" key="1">
    <source>
        <dbReference type="EMBL" id="RHX80809.1"/>
    </source>
</evidence>
<keyword evidence="2" id="KW-1185">Reference proteome</keyword>
<reference evidence="1 2" key="2">
    <citation type="journal article" date="2020" name="Int. J. Syst. Evol. Microbiol.">
        <title>Leptospira yasudae sp. nov. and Leptospira stimsonii sp. nov., two new species of the pathogenic group isolated from environmental sources.</title>
        <authorList>
            <person name="Casanovas-Massana A."/>
            <person name="Hamond C."/>
            <person name="Santos L.A."/>
            <person name="de Oliveira D."/>
            <person name="Hacker K.P."/>
            <person name="Balassiano I."/>
            <person name="Costa F."/>
            <person name="Medeiros M.A."/>
            <person name="Reis M.G."/>
            <person name="Ko A.I."/>
            <person name="Wunder E.A."/>
        </authorList>
    </citation>
    <scope>NUCLEOTIDE SEQUENCE [LARGE SCALE GENOMIC DNA]</scope>
    <source>
        <strain evidence="1 2">B21</strain>
    </source>
</reference>
<reference evidence="2" key="1">
    <citation type="submission" date="2018-05" db="EMBL/GenBank/DDBJ databases">
        <title>Leptospira yasudae sp. nov. and Leptospira stimsonii sp. nov., two pathogenic species of the genus Leptospira isolated from environmental sources.</title>
        <authorList>
            <person name="Casanovas-Massana A."/>
            <person name="Hamond C."/>
            <person name="Santos L.A."/>
            <person name="Hacker K.P."/>
            <person name="Balassiano I."/>
            <person name="Medeiros M.A."/>
            <person name="Reis M.G."/>
            <person name="Ko A.I."/>
            <person name="Wunder E.A."/>
        </authorList>
    </citation>
    <scope>NUCLEOTIDE SEQUENCE [LARGE SCALE GENOMIC DNA]</scope>
    <source>
        <strain evidence="2">B21</strain>
    </source>
</reference>
<accession>A0ABX9M5I3</accession>
<proteinExistence type="predicted"/>
<organism evidence="1 2">
    <name type="scientific">Leptospira yasudae</name>
    <dbReference type="NCBI Taxonomy" id="2202201"/>
    <lineage>
        <taxon>Bacteria</taxon>
        <taxon>Pseudomonadati</taxon>
        <taxon>Spirochaetota</taxon>
        <taxon>Spirochaetia</taxon>
        <taxon>Leptospirales</taxon>
        <taxon>Leptospiraceae</taxon>
        <taxon>Leptospira</taxon>
    </lineage>
</organism>
<protein>
    <submittedName>
        <fullName evidence="1">Uncharacterized protein</fullName>
    </submittedName>
</protein>